<keyword evidence="1" id="KW-0498">Mitosis</keyword>
<evidence type="ECO:0000256" key="2">
    <source>
        <dbReference type="SAM" id="Coils"/>
    </source>
</evidence>
<keyword evidence="2" id="KW-0175">Coiled coil</keyword>
<name>A0ABD2URH4_9SOLN</name>
<comment type="subunit">
    <text evidence="1">Component of the NDC80 complex.</text>
</comment>
<dbReference type="GO" id="GO:0051301">
    <property type="term" value="P:cell division"/>
    <property type="evidence" value="ECO:0007669"/>
    <property type="project" value="UniProtKB-UniRule"/>
</dbReference>
<evidence type="ECO:0000313" key="3">
    <source>
        <dbReference type="EMBL" id="KAL3371422.1"/>
    </source>
</evidence>
<keyword evidence="1" id="KW-0158">Chromosome</keyword>
<keyword evidence="4" id="KW-1185">Reference proteome</keyword>
<protein>
    <recommendedName>
        <fullName evidence="1">Kinetochore protein Spc24</fullName>
    </recommendedName>
</protein>
<dbReference type="SUPFAM" id="SSF58100">
    <property type="entry name" value="Bacterial hemolysins"/>
    <property type="match status" value="1"/>
</dbReference>
<organism evidence="3 4">
    <name type="scientific">Solanum stoloniferum</name>
    <dbReference type="NCBI Taxonomy" id="62892"/>
    <lineage>
        <taxon>Eukaryota</taxon>
        <taxon>Viridiplantae</taxon>
        <taxon>Streptophyta</taxon>
        <taxon>Embryophyta</taxon>
        <taxon>Tracheophyta</taxon>
        <taxon>Spermatophyta</taxon>
        <taxon>Magnoliopsida</taxon>
        <taxon>eudicotyledons</taxon>
        <taxon>Gunneridae</taxon>
        <taxon>Pentapetalae</taxon>
        <taxon>asterids</taxon>
        <taxon>lamiids</taxon>
        <taxon>Solanales</taxon>
        <taxon>Solanaceae</taxon>
        <taxon>Solanoideae</taxon>
        <taxon>Solaneae</taxon>
        <taxon>Solanum</taxon>
    </lineage>
</organism>
<dbReference type="Gene3D" id="3.30.160.570">
    <property type="entry name" value="Ncd80 complex, Spc24 subunit"/>
    <property type="match status" value="1"/>
</dbReference>
<sequence length="236" mass="27390">SFSLSFSVNSAKSLFFSNYYIRREKKSPKLWSGQSKMVDGSNNVDVEKLISFSKDLVQFLKEDKDVSFLKQCKEQSNALQSHCHTEHQALQNSIQDYQGKINACKQRTTEAQSEAAADAEINKLQKELEQEIQREQLLREELRVITDEINDLDRQRDSIEEQRKLLKKIEQDQLRSEMKLSLYASVTSIIPDLDDQSKISGHIVERDKKVVENFEFDSSNQTAFDTCNNIWKMINL</sequence>
<comment type="similarity">
    <text evidence="1">Belongs to the SPC24 family.</text>
</comment>
<dbReference type="EMBL" id="JBJKTR010000004">
    <property type="protein sequence ID" value="KAL3371422.1"/>
    <property type="molecule type" value="Genomic_DNA"/>
</dbReference>
<keyword evidence="1" id="KW-0131">Cell cycle</keyword>
<keyword evidence="1" id="KW-0995">Kinetochore</keyword>
<feature type="non-terminal residue" evidence="3">
    <location>
        <position position="1"/>
    </location>
</feature>
<dbReference type="InterPro" id="IPR044951">
    <property type="entry name" value="SPC24-like"/>
</dbReference>
<comment type="caution">
    <text evidence="3">The sequence shown here is derived from an EMBL/GenBank/DDBJ whole genome shotgun (WGS) entry which is preliminary data.</text>
</comment>
<evidence type="ECO:0000313" key="4">
    <source>
        <dbReference type="Proteomes" id="UP001627284"/>
    </source>
</evidence>
<dbReference type="PANTHER" id="PTHR35730:SF2">
    <property type="entry name" value="KINETOCHORE PROTEIN SPC24 HOMOLOG-RELATED"/>
    <property type="match status" value="1"/>
</dbReference>
<dbReference type="GO" id="GO:0000776">
    <property type="term" value="C:kinetochore"/>
    <property type="evidence" value="ECO:0007669"/>
    <property type="project" value="UniProtKB-KW"/>
</dbReference>
<dbReference type="Proteomes" id="UP001627284">
    <property type="component" value="Unassembled WGS sequence"/>
</dbReference>
<comment type="subcellular location">
    <subcellularLocation>
        <location evidence="1">Nucleus</location>
    </subcellularLocation>
    <subcellularLocation>
        <location evidence="1">Chromosome</location>
        <location evidence="1">Centromere</location>
        <location evidence="1">Kinetochore</location>
    </subcellularLocation>
</comment>
<comment type="function">
    <text evidence="1">Acts as a component of the essential kinetochore-associated NDC80 complex, which is required for chromosome segregation and spindle checkpoint activity.</text>
</comment>
<feature type="coiled-coil region" evidence="2">
    <location>
        <begin position="87"/>
        <end position="172"/>
    </location>
</feature>
<reference evidence="3 4" key="1">
    <citation type="submission" date="2024-05" db="EMBL/GenBank/DDBJ databases">
        <title>De novo assembly of an allotetraploid wild potato.</title>
        <authorList>
            <person name="Hosaka A.J."/>
        </authorList>
    </citation>
    <scope>NUCLEOTIDE SEQUENCE [LARGE SCALE GENOMIC DNA]</scope>
    <source>
        <tissue evidence="3">Young leaves</tissue>
    </source>
</reference>
<dbReference type="Pfam" id="PF08286">
    <property type="entry name" value="Spc24"/>
    <property type="match status" value="1"/>
</dbReference>
<gene>
    <name evidence="3" type="ORF">AABB24_008126</name>
</gene>
<proteinExistence type="inferred from homology"/>
<dbReference type="GO" id="GO:0005634">
    <property type="term" value="C:nucleus"/>
    <property type="evidence" value="ECO:0007669"/>
    <property type="project" value="UniProtKB-SubCell"/>
</dbReference>
<keyword evidence="1" id="KW-0137">Centromere</keyword>
<dbReference type="AlphaFoldDB" id="A0ABD2URH4"/>
<dbReference type="InterPro" id="IPR013252">
    <property type="entry name" value="Ndc80_Spc24"/>
</dbReference>
<keyword evidence="1" id="KW-0539">Nucleus</keyword>
<accession>A0ABD2URH4</accession>
<keyword evidence="1" id="KW-0132">Cell division</keyword>
<dbReference type="PANTHER" id="PTHR35730">
    <property type="entry name" value="KINETOCHORE PROTEIN SPC24 HOMOLOG-RELATED"/>
    <property type="match status" value="1"/>
</dbReference>
<evidence type="ECO:0000256" key="1">
    <source>
        <dbReference type="RuleBase" id="RU368011"/>
    </source>
</evidence>